<accession>A0A0S2DNG3</accession>
<dbReference type="Proteomes" id="UP000061569">
    <property type="component" value="Chromosome"/>
</dbReference>
<sequence length="43" mass="4717">MPAAGLALAGEEQSEAVIRAHARCLIQRMRDAVRERAAKNIRS</sequence>
<organism evidence="1 2">
    <name type="scientific">Lysobacter enzymogenes</name>
    <dbReference type="NCBI Taxonomy" id="69"/>
    <lineage>
        <taxon>Bacteria</taxon>
        <taxon>Pseudomonadati</taxon>
        <taxon>Pseudomonadota</taxon>
        <taxon>Gammaproteobacteria</taxon>
        <taxon>Lysobacterales</taxon>
        <taxon>Lysobacteraceae</taxon>
        <taxon>Lysobacter</taxon>
    </lineage>
</organism>
<dbReference type="PATRIC" id="fig|69.6.peg.4612"/>
<dbReference type="KEGG" id="lez:GLE_4676"/>
<dbReference type="STRING" id="69.GLE_4676"/>
<name>A0A0S2DNG3_LYSEN</name>
<reference evidence="1 2" key="1">
    <citation type="submission" date="2015-11" db="EMBL/GenBank/DDBJ databases">
        <title>Genome sequences of Lysobacter enzymogenes strain C3 and Lysobacter antibioticus ATCC 29479.</title>
        <authorList>
            <person name="Kobayashi D.Y."/>
        </authorList>
    </citation>
    <scope>NUCLEOTIDE SEQUENCE [LARGE SCALE GENOMIC DNA]</scope>
    <source>
        <strain evidence="1 2">C3</strain>
    </source>
</reference>
<gene>
    <name evidence="1" type="ORF">GLE_4676</name>
</gene>
<dbReference type="EMBL" id="CP013140">
    <property type="protein sequence ID" value="ALN60017.1"/>
    <property type="molecule type" value="Genomic_DNA"/>
</dbReference>
<dbReference type="AlphaFoldDB" id="A0A0S2DNG3"/>
<proteinExistence type="predicted"/>
<evidence type="ECO:0000313" key="2">
    <source>
        <dbReference type="Proteomes" id="UP000061569"/>
    </source>
</evidence>
<protein>
    <submittedName>
        <fullName evidence="1">Uncharacterized protein</fullName>
    </submittedName>
</protein>
<evidence type="ECO:0000313" key="1">
    <source>
        <dbReference type="EMBL" id="ALN60017.1"/>
    </source>
</evidence>